<gene>
    <name evidence="9" type="primary">ORF7356</name>
</gene>
<comment type="similarity">
    <text evidence="3">Belongs to the CENP-L/IML3 family.</text>
</comment>
<accession>A0A0B6Y0L1</accession>
<reference evidence="9" key="1">
    <citation type="submission" date="2014-12" db="EMBL/GenBank/DDBJ databases">
        <title>Insight into the proteome of Arion vulgaris.</title>
        <authorList>
            <person name="Aradska J."/>
            <person name="Bulat T."/>
            <person name="Smidak R."/>
            <person name="Sarate P."/>
            <person name="Gangsoo J."/>
            <person name="Sialana F."/>
            <person name="Bilban M."/>
            <person name="Lubec G."/>
        </authorList>
    </citation>
    <scope>NUCLEOTIDE SEQUENCE</scope>
    <source>
        <tissue evidence="9">Skin</tissue>
    </source>
</reference>
<dbReference type="PANTHER" id="PTHR31740">
    <property type="entry name" value="CENTROMERE PROTEIN L"/>
    <property type="match status" value="1"/>
</dbReference>
<evidence type="ECO:0000256" key="6">
    <source>
        <dbReference type="ARBA" id="ARBA00023242"/>
    </source>
</evidence>
<evidence type="ECO:0000313" key="9">
    <source>
        <dbReference type="EMBL" id="CEK49331.1"/>
    </source>
</evidence>
<evidence type="ECO:0000256" key="8">
    <source>
        <dbReference type="SAM" id="MobiDB-lite"/>
    </source>
</evidence>
<protein>
    <recommendedName>
        <fullName evidence="4">Centromere protein L</fullName>
    </recommendedName>
</protein>
<dbReference type="GO" id="GO:0000775">
    <property type="term" value="C:chromosome, centromeric region"/>
    <property type="evidence" value="ECO:0007669"/>
    <property type="project" value="UniProtKB-SubCell"/>
</dbReference>
<dbReference type="PANTHER" id="PTHR31740:SF2">
    <property type="entry name" value="CENTROMERE PROTEIN L"/>
    <property type="match status" value="1"/>
</dbReference>
<feature type="region of interest" description="Disordered" evidence="8">
    <location>
        <begin position="1"/>
        <end position="30"/>
    </location>
</feature>
<proteinExistence type="inferred from homology"/>
<dbReference type="Pfam" id="PF13092">
    <property type="entry name" value="CENP-L"/>
    <property type="match status" value="1"/>
</dbReference>
<keyword evidence="5" id="KW-0158">Chromosome</keyword>
<keyword evidence="6" id="KW-0539">Nucleus</keyword>
<organism evidence="9">
    <name type="scientific">Arion vulgaris</name>
    <dbReference type="NCBI Taxonomy" id="1028688"/>
    <lineage>
        <taxon>Eukaryota</taxon>
        <taxon>Metazoa</taxon>
        <taxon>Spiralia</taxon>
        <taxon>Lophotrochozoa</taxon>
        <taxon>Mollusca</taxon>
        <taxon>Gastropoda</taxon>
        <taxon>Heterobranchia</taxon>
        <taxon>Euthyneura</taxon>
        <taxon>Panpulmonata</taxon>
        <taxon>Eupulmonata</taxon>
        <taxon>Stylommatophora</taxon>
        <taxon>Helicina</taxon>
        <taxon>Arionoidea</taxon>
        <taxon>Arionidae</taxon>
        <taxon>Arion</taxon>
    </lineage>
</organism>
<dbReference type="GO" id="GO:0005634">
    <property type="term" value="C:nucleus"/>
    <property type="evidence" value="ECO:0007669"/>
    <property type="project" value="UniProtKB-SubCell"/>
</dbReference>
<evidence type="ECO:0000256" key="2">
    <source>
        <dbReference type="ARBA" id="ARBA00004584"/>
    </source>
</evidence>
<comment type="subcellular location">
    <subcellularLocation>
        <location evidence="2">Chromosome</location>
        <location evidence="2">Centromere</location>
    </subcellularLocation>
    <subcellularLocation>
        <location evidence="1">Nucleus</location>
    </subcellularLocation>
</comment>
<dbReference type="AlphaFoldDB" id="A0A0B6Y0L1"/>
<evidence type="ECO:0000256" key="4">
    <source>
        <dbReference type="ARBA" id="ARBA00016380"/>
    </source>
</evidence>
<dbReference type="InterPro" id="IPR025204">
    <property type="entry name" value="CENP-L"/>
</dbReference>
<name>A0A0B6Y0L1_9EUPU</name>
<evidence type="ECO:0000256" key="1">
    <source>
        <dbReference type="ARBA" id="ARBA00004123"/>
    </source>
</evidence>
<evidence type="ECO:0000256" key="5">
    <source>
        <dbReference type="ARBA" id="ARBA00022454"/>
    </source>
</evidence>
<evidence type="ECO:0000256" key="3">
    <source>
        <dbReference type="ARBA" id="ARBA00011060"/>
    </source>
</evidence>
<keyword evidence="7" id="KW-0137">Centromere</keyword>
<sequence length="347" mass="39090">MNDLLKSGHRSNKSLQMHTPYSSTPRTRCFPKTPLSRRLTASARAARHESDGEVHDYEGLVMKTWKVYSLSPLYKFQSTKTSLTKYARSLDFALSQDKLRDMYSENSGHEKSAFSIYEGLNFKDQDAKAIQIQVSVKNESGNGANTVFNALMICVDLDTSPVPEYLAKHFTYYPVILVSGNKSRTDIILTWLEQHFDCRSASVQFSNRDLRWFLATGSSQSVSRKSCPVVLQYSLSDVCDGISTVDCKFDAEFCKELWDRLNGGSSSRQMINESEVTQYVTALEEHLECTMHILFSKLSLSEVGTSMAYVSSQGKLKLFSNLGVFPALHMVCEIVKDGFQDIVYPLS</sequence>
<evidence type="ECO:0000256" key="7">
    <source>
        <dbReference type="ARBA" id="ARBA00023328"/>
    </source>
</evidence>
<dbReference type="EMBL" id="HACG01002466">
    <property type="protein sequence ID" value="CEK49331.1"/>
    <property type="molecule type" value="Transcribed_RNA"/>
</dbReference>
<feature type="compositionally biased region" description="Polar residues" evidence="8">
    <location>
        <begin position="13"/>
        <end position="26"/>
    </location>
</feature>